<proteinExistence type="predicted"/>
<keyword evidence="3 6" id="KW-0812">Transmembrane</keyword>
<name>A0A6J6LJ14_9ZZZZ</name>
<dbReference type="PANTHER" id="PTHR36115:SF4">
    <property type="entry name" value="MEMBRANE PROTEIN"/>
    <property type="match status" value="1"/>
</dbReference>
<dbReference type="PANTHER" id="PTHR36115">
    <property type="entry name" value="PROLINE-RICH ANTIGEN HOMOLOG-RELATED"/>
    <property type="match status" value="1"/>
</dbReference>
<feature type="domain" description="RDD" evidence="7">
    <location>
        <begin position="28"/>
        <end position="166"/>
    </location>
</feature>
<evidence type="ECO:0000256" key="2">
    <source>
        <dbReference type="ARBA" id="ARBA00022475"/>
    </source>
</evidence>
<evidence type="ECO:0000259" key="7">
    <source>
        <dbReference type="Pfam" id="PF06271"/>
    </source>
</evidence>
<keyword evidence="4 6" id="KW-1133">Transmembrane helix</keyword>
<feature type="transmembrane region" description="Helical" evidence="6">
    <location>
        <begin position="84"/>
        <end position="102"/>
    </location>
</feature>
<evidence type="ECO:0000256" key="3">
    <source>
        <dbReference type="ARBA" id="ARBA00022692"/>
    </source>
</evidence>
<feature type="transmembrane region" description="Helical" evidence="6">
    <location>
        <begin position="136"/>
        <end position="154"/>
    </location>
</feature>
<dbReference type="EMBL" id="CAEZWV010000003">
    <property type="protein sequence ID" value="CAB4661870.1"/>
    <property type="molecule type" value="Genomic_DNA"/>
</dbReference>
<evidence type="ECO:0000256" key="5">
    <source>
        <dbReference type="ARBA" id="ARBA00023136"/>
    </source>
</evidence>
<keyword evidence="5 6" id="KW-0472">Membrane</keyword>
<keyword evidence="2" id="KW-1003">Cell membrane</keyword>
<evidence type="ECO:0000313" key="8">
    <source>
        <dbReference type="EMBL" id="CAB4661870.1"/>
    </source>
</evidence>
<dbReference type="InterPro" id="IPR051791">
    <property type="entry name" value="Pra-immunoreactive"/>
</dbReference>
<evidence type="ECO:0000256" key="6">
    <source>
        <dbReference type="SAM" id="Phobius"/>
    </source>
</evidence>
<reference evidence="8" key="1">
    <citation type="submission" date="2020-05" db="EMBL/GenBank/DDBJ databases">
        <authorList>
            <person name="Chiriac C."/>
            <person name="Salcher M."/>
            <person name="Ghai R."/>
            <person name="Kavagutti S V."/>
        </authorList>
    </citation>
    <scope>NUCLEOTIDE SEQUENCE</scope>
</reference>
<protein>
    <submittedName>
        <fullName evidence="8">Unannotated protein</fullName>
    </submittedName>
</protein>
<dbReference type="GO" id="GO:0005886">
    <property type="term" value="C:plasma membrane"/>
    <property type="evidence" value="ECO:0007669"/>
    <property type="project" value="UniProtKB-SubCell"/>
</dbReference>
<evidence type="ECO:0000256" key="1">
    <source>
        <dbReference type="ARBA" id="ARBA00004651"/>
    </source>
</evidence>
<dbReference type="InterPro" id="IPR010432">
    <property type="entry name" value="RDD"/>
</dbReference>
<dbReference type="AlphaFoldDB" id="A0A6J6LJ14"/>
<comment type="subcellular location">
    <subcellularLocation>
        <location evidence="1">Cell membrane</location>
        <topology evidence="1">Multi-pass membrane protein</topology>
    </subcellularLocation>
</comment>
<accession>A0A6J6LJ14</accession>
<organism evidence="8">
    <name type="scientific">freshwater metagenome</name>
    <dbReference type="NCBI Taxonomy" id="449393"/>
    <lineage>
        <taxon>unclassified sequences</taxon>
        <taxon>metagenomes</taxon>
        <taxon>ecological metagenomes</taxon>
    </lineage>
</organism>
<feature type="transmembrane region" description="Helical" evidence="6">
    <location>
        <begin position="35"/>
        <end position="59"/>
    </location>
</feature>
<evidence type="ECO:0000256" key="4">
    <source>
        <dbReference type="ARBA" id="ARBA00022989"/>
    </source>
</evidence>
<dbReference type="Pfam" id="PF06271">
    <property type="entry name" value="RDD"/>
    <property type="match status" value="1"/>
</dbReference>
<sequence>MSESDNWQPPTPPTFGTEFTAPIQQEQRAGFWIRFLAHICDGLSSLLVALPIQLIGALVSDSSNVSNADGFAGFTSFGMGTTDIWSVIGTIASFFVLAYWIGSRGGSPLRVRLGVLVLDQNDGSFIGTRRAVYRGLMGYVSQLALLLGYLWMLWDPQRQTWHDKVAQSVVVKR</sequence>
<gene>
    <name evidence="8" type="ORF">UFOPK2295_00232</name>
</gene>